<name>A0A8J4LPV0_9CHLO</name>
<comment type="caution">
    <text evidence="3">The sequence shown here is derived from an EMBL/GenBank/DDBJ whole genome shotgun (WGS) entry which is preliminary data.</text>
</comment>
<dbReference type="EMBL" id="BNCQ01000016">
    <property type="protein sequence ID" value="GIM04356.1"/>
    <property type="molecule type" value="Genomic_DNA"/>
</dbReference>
<organism evidence="3 4">
    <name type="scientific">Volvox reticuliferus</name>
    <dbReference type="NCBI Taxonomy" id="1737510"/>
    <lineage>
        <taxon>Eukaryota</taxon>
        <taxon>Viridiplantae</taxon>
        <taxon>Chlorophyta</taxon>
        <taxon>core chlorophytes</taxon>
        <taxon>Chlorophyceae</taxon>
        <taxon>CS clade</taxon>
        <taxon>Chlamydomonadales</taxon>
        <taxon>Volvocaceae</taxon>
        <taxon>Volvox</taxon>
    </lineage>
</organism>
<dbReference type="AlphaFoldDB" id="A0A8J4LPV0"/>
<feature type="region of interest" description="Disordered" evidence="1">
    <location>
        <begin position="54"/>
        <end position="93"/>
    </location>
</feature>
<evidence type="ECO:0000313" key="2">
    <source>
        <dbReference type="EMBL" id="GIL85873.1"/>
    </source>
</evidence>
<sequence>MTCHRFQPRSRIYRRRLNNWQDSILRQYQIAQSALGPLVGGLVVTPAVAITTGMAGPGAGAGAARDSGNQSRPPSSGDAPGPDDGGEARGDGVGLLGAMRRLALVMARGPDDGGVAYPE</sequence>
<dbReference type="EMBL" id="BNCP01000034">
    <property type="protein sequence ID" value="GIL85873.1"/>
    <property type="molecule type" value="Genomic_DNA"/>
</dbReference>
<gene>
    <name evidence="2" type="ORF">Vretifemale_14392</name>
    <name evidence="3" type="ORF">Vretimale_8945</name>
</gene>
<dbReference type="Proteomes" id="UP000722791">
    <property type="component" value="Unassembled WGS sequence"/>
</dbReference>
<keyword evidence="5" id="KW-1185">Reference proteome</keyword>
<evidence type="ECO:0000256" key="1">
    <source>
        <dbReference type="SAM" id="MobiDB-lite"/>
    </source>
</evidence>
<evidence type="ECO:0000313" key="5">
    <source>
        <dbReference type="Proteomes" id="UP000747110"/>
    </source>
</evidence>
<reference evidence="3" key="1">
    <citation type="journal article" date="2021" name="Proc. Natl. Acad. Sci. U.S.A.">
        <title>Three genomes in the algal genus Volvox reveal the fate of a haploid sex-determining region after a transition to homothallism.</title>
        <authorList>
            <person name="Yamamoto K."/>
            <person name="Hamaji T."/>
            <person name="Kawai-Toyooka H."/>
            <person name="Matsuzaki R."/>
            <person name="Takahashi F."/>
            <person name="Nishimura Y."/>
            <person name="Kawachi M."/>
            <person name="Noguchi H."/>
            <person name="Minakuchi Y."/>
            <person name="Umen J.G."/>
            <person name="Toyoda A."/>
            <person name="Nozaki H."/>
        </authorList>
    </citation>
    <scope>NUCLEOTIDE SEQUENCE</scope>
    <source>
        <strain evidence="3">NIES-3785</strain>
        <strain evidence="2">NIES-3786</strain>
    </source>
</reference>
<proteinExistence type="predicted"/>
<evidence type="ECO:0000313" key="4">
    <source>
        <dbReference type="Proteomes" id="UP000722791"/>
    </source>
</evidence>
<dbReference type="Proteomes" id="UP000747110">
    <property type="component" value="Unassembled WGS sequence"/>
</dbReference>
<protein>
    <submittedName>
        <fullName evidence="3">Uncharacterized protein</fullName>
    </submittedName>
</protein>
<accession>A0A8J4LPV0</accession>
<feature type="compositionally biased region" description="Low complexity" evidence="1">
    <location>
        <begin position="72"/>
        <end position="82"/>
    </location>
</feature>
<evidence type="ECO:0000313" key="3">
    <source>
        <dbReference type="EMBL" id="GIM04356.1"/>
    </source>
</evidence>